<dbReference type="InterPro" id="IPR002893">
    <property type="entry name" value="Znf_MYND"/>
</dbReference>
<dbReference type="InterPro" id="IPR016181">
    <property type="entry name" value="Acyl_CoA_acyltransferase"/>
</dbReference>
<comment type="caution">
    <text evidence="7">The sequence shown here is derived from an EMBL/GenBank/DDBJ whole genome shotgun (WGS) entry which is preliminary data.</text>
</comment>
<dbReference type="SUPFAM" id="SSF144232">
    <property type="entry name" value="HIT/MYND zinc finger-like"/>
    <property type="match status" value="1"/>
</dbReference>
<organism evidence="7 8">
    <name type="scientific">Papiliotrema laurentii</name>
    <name type="common">Cryptococcus laurentii</name>
    <dbReference type="NCBI Taxonomy" id="5418"/>
    <lineage>
        <taxon>Eukaryota</taxon>
        <taxon>Fungi</taxon>
        <taxon>Dikarya</taxon>
        <taxon>Basidiomycota</taxon>
        <taxon>Agaricomycotina</taxon>
        <taxon>Tremellomycetes</taxon>
        <taxon>Tremellales</taxon>
        <taxon>Rhynchogastremaceae</taxon>
        <taxon>Papiliotrema</taxon>
    </lineage>
</organism>
<dbReference type="SUPFAM" id="SSF55729">
    <property type="entry name" value="Acyl-CoA N-acyltransferases (Nat)"/>
    <property type="match status" value="1"/>
</dbReference>
<accession>A0AAD9CX51</accession>
<dbReference type="InterPro" id="IPR000182">
    <property type="entry name" value="GNAT_dom"/>
</dbReference>
<evidence type="ECO:0000256" key="5">
    <source>
        <dbReference type="SAM" id="MobiDB-lite"/>
    </source>
</evidence>
<feature type="compositionally biased region" description="Polar residues" evidence="5">
    <location>
        <begin position="37"/>
        <end position="55"/>
    </location>
</feature>
<dbReference type="InterPro" id="IPR051531">
    <property type="entry name" value="N-acetyltransferase"/>
</dbReference>
<proteinExistence type="predicted"/>
<dbReference type="GO" id="GO:0008270">
    <property type="term" value="F:zinc ion binding"/>
    <property type="evidence" value="ECO:0007669"/>
    <property type="project" value="UniProtKB-KW"/>
</dbReference>
<dbReference type="Pfam" id="PF13302">
    <property type="entry name" value="Acetyltransf_3"/>
    <property type="match status" value="1"/>
</dbReference>
<dbReference type="EMBL" id="JAODAN010000006">
    <property type="protein sequence ID" value="KAK1923687.1"/>
    <property type="molecule type" value="Genomic_DNA"/>
</dbReference>
<keyword evidence="8" id="KW-1185">Reference proteome</keyword>
<protein>
    <submittedName>
        <fullName evidence="7">GNAT domain-containing protein</fullName>
    </submittedName>
</protein>
<dbReference type="GO" id="GO:0016747">
    <property type="term" value="F:acyltransferase activity, transferring groups other than amino-acyl groups"/>
    <property type="evidence" value="ECO:0007669"/>
    <property type="project" value="InterPro"/>
</dbReference>
<keyword evidence="1" id="KW-0479">Metal-binding</keyword>
<sequence>MANAQSPRPQAVERESGSWTLVDKQEGARKKRRIKQADQTTGLSGHQPKHNATSVQCRSTKQRLINVPSWNLLDPNFRQHLATFRTEGCVGFGLQTERLVLRPCRPEDLPGVQKIKTEPIVQKTQLYGSPSNDDCRDAFLNRYIRSSMPRLSVSKPMQCRDEYVFAITLKDPPSVVLQPPGQIKMTSRLTSAEGYVGNIALSLDPRKRSYHLYPRPGRVFTHPTLTHTKEAQLTGNMFYELHPQLWGCGLMSEAFGEVLRFAIEEVGCTAIICNPMTTNRASIKLCEKNGMRHTKTNRDNEYRKPQAFHEITRDEWWMRHQRGDEIKDKFGGRPTCRWCMNFHIERLDHRCHNCNWALYCSIECQQADWMRQGGHQSECSAEHTPSATVS</sequence>
<keyword evidence="3" id="KW-0862">Zinc</keyword>
<evidence type="ECO:0000256" key="1">
    <source>
        <dbReference type="ARBA" id="ARBA00022723"/>
    </source>
</evidence>
<name>A0AAD9CX51_PAPLA</name>
<evidence type="ECO:0000313" key="7">
    <source>
        <dbReference type="EMBL" id="KAK1923687.1"/>
    </source>
</evidence>
<evidence type="ECO:0000256" key="4">
    <source>
        <dbReference type="PROSITE-ProRule" id="PRU00134"/>
    </source>
</evidence>
<dbReference type="PANTHER" id="PTHR43792:SF15">
    <property type="entry name" value="MYND-TYPE DOMAIN-CONTAINING PROTEIN"/>
    <property type="match status" value="1"/>
</dbReference>
<keyword evidence="2 4" id="KW-0863">Zinc-finger</keyword>
<evidence type="ECO:0000259" key="6">
    <source>
        <dbReference type="PROSITE" id="PS50865"/>
    </source>
</evidence>
<reference evidence="7" key="1">
    <citation type="submission" date="2023-02" db="EMBL/GenBank/DDBJ databases">
        <title>Identification and recombinant expression of a fungal hydrolase from Papiliotrema laurentii that hydrolyzes apple cutin and clears colloidal polyester polyurethane.</title>
        <authorList>
            <consortium name="DOE Joint Genome Institute"/>
            <person name="Roman V.A."/>
            <person name="Bojanowski C."/>
            <person name="Crable B.R."/>
            <person name="Wagner D.N."/>
            <person name="Hung C.S."/>
            <person name="Nadeau L.J."/>
            <person name="Schratz L."/>
            <person name="Haridas S."/>
            <person name="Pangilinan J."/>
            <person name="Lipzen A."/>
            <person name="Na H."/>
            <person name="Yan M."/>
            <person name="Ng V."/>
            <person name="Grigoriev I.V."/>
            <person name="Spatafora J.W."/>
            <person name="Barlow D."/>
            <person name="Biffinger J."/>
            <person name="Kelley-Loughnane N."/>
            <person name="Varaljay V.A."/>
            <person name="Crookes-Goodson W.J."/>
        </authorList>
    </citation>
    <scope>NUCLEOTIDE SEQUENCE</scope>
    <source>
        <strain evidence="7">5307AH</strain>
    </source>
</reference>
<gene>
    <name evidence="7" type="ORF">DB88DRAFT_309065</name>
</gene>
<dbReference type="AlphaFoldDB" id="A0AAD9CX51"/>
<evidence type="ECO:0000256" key="3">
    <source>
        <dbReference type="ARBA" id="ARBA00022833"/>
    </source>
</evidence>
<dbReference type="PROSITE" id="PS50865">
    <property type="entry name" value="ZF_MYND_2"/>
    <property type="match status" value="1"/>
</dbReference>
<dbReference type="Proteomes" id="UP001182556">
    <property type="component" value="Unassembled WGS sequence"/>
</dbReference>
<dbReference type="Gene3D" id="6.10.140.2220">
    <property type="match status" value="1"/>
</dbReference>
<feature type="region of interest" description="Disordered" evidence="5">
    <location>
        <begin position="1"/>
        <end position="55"/>
    </location>
</feature>
<feature type="domain" description="MYND-type" evidence="6">
    <location>
        <begin position="336"/>
        <end position="379"/>
    </location>
</feature>
<evidence type="ECO:0000256" key="2">
    <source>
        <dbReference type="ARBA" id="ARBA00022771"/>
    </source>
</evidence>
<dbReference type="Pfam" id="PF01753">
    <property type="entry name" value="zf-MYND"/>
    <property type="match status" value="1"/>
</dbReference>
<dbReference type="PANTHER" id="PTHR43792">
    <property type="entry name" value="GNAT FAMILY, PUTATIVE (AFU_ORTHOLOGUE AFUA_3G00765)-RELATED-RELATED"/>
    <property type="match status" value="1"/>
</dbReference>
<evidence type="ECO:0000313" key="8">
    <source>
        <dbReference type="Proteomes" id="UP001182556"/>
    </source>
</evidence>
<dbReference type="Gene3D" id="3.40.630.30">
    <property type="match status" value="1"/>
</dbReference>